<feature type="transmembrane region" description="Helical" evidence="1">
    <location>
        <begin position="7"/>
        <end position="27"/>
    </location>
</feature>
<dbReference type="EMBL" id="QFNK01000287">
    <property type="protein sequence ID" value="PZO81755.1"/>
    <property type="molecule type" value="Genomic_DNA"/>
</dbReference>
<sequence length="243" mass="27838">MFNKKNLIIGFIVLLVLGSICFFNWFYVSGTWRYKMTVVVETPEGIKTGYAVREISNSAPKAYLIDIPEATNPAKVRGEAVTVDLGERGVLFATLKGYRLLENFPSAVFYSAFPYEGGATTYAGIKHYKNLKNAKAVLKPENYPVLVTYTDKNDATSIKPAMEMDINFKGKTIIVEKKDHFEEIFGQGVRLKEIVIETTDEPVTSKIESYLPEYDNSFWEWYRSLNYADIRRITPQYFNYYSP</sequence>
<evidence type="ECO:0000313" key="2">
    <source>
        <dbReference type="EMBL" id="PZO81755.1"/>
    </source>
</evidence>
<evidence type="ECO:0000313" key="3">
    <source>
        <dbReference type="Proteomes" id="UP000249557"/>
    </source>
</evidence>
<dbReference type="Proteomes" id="UP000249557">
    <property type="component" value="Unassembled WGS sequence"/>
</dbReference>
<organism evidence="2 3">
    <name type="scientific">Micavibrio aeruginosavorus</name>
    <dbReference type="NCBI Taxonomy" id="349221"/>
    <lineage>
        <taxon>Bacteria</taxon>
        <taxon>Pseudomonadati</taxon>
        <taxon>Bdellovibrionota</taxon>
        <taxon>Bdellovibrionia</taxon>
        <taxon>Bdellovibrionales</taxon>
        <taxon>Pseudobdellovibrionaceae</taxon>
        <taxon>Micavibrio</taxon>
    </lineage>
</organism>
<gene>
    <name evidence="2" type="ORF">DI626_10540</name>
</gene>
<name>A0A2W5BF93_9BACT</name>
<evidence type="ECO:0000256" key="1">
    <source>
        <dbReference type="SAM" id="Phobius"/>
    </source>
</evidence>
<proteinExistence type="predicted"/>
<protein>
    <submittedName>
        <fullName evidence="2">Uncharacterized protein</fullName>
    </submittedName>
</protein>
<keyword evidence="1" id="KW-0812">Transmembrane</keyword>
<reference evidence="2 3" key="1">
    <citation type="submission" date="2017-08" db="EMBL/GenBank/DDBJ databases">
        <title>Infants hospitalized years apart are colonized by the same room-sourced microbial strains.</title>
        <authorList>
            <person name="Brooks B."/>
            <person name="Olm M.R."/>
            <person name="Firek B.A."/>
            <person name="Baker R."/>
            <person name="Thomas B.C."/>
            <person name="Morowitz M.J."/>
            <person name="Banfield J.F."/>
        </authorList>
    </citation>
    <scope>NUCLEOTIDE SEQUENCE [LARGE SCALE GENOMIC DNA]</scope>
    <source>
        <strain evidence="2">S2_018_000_R2_104</strain>
    </source>
</reference>
<accession>A0A2W5BF93</accession>
<keyword evidence="1" id="KW-0472">Membrane</keyword>
<keyword evidence="1" id="KW-1133">Transmembrane helix</keyword>
<comment type="caution">
    <text evidence="2">The sequence shown here is derived from an EMBL/GenBank/DDBJ whole genome shotgun (WGS) entry which is preliminary data.</text>
</comment>
<dbReference type="AlphaFoldDB" id="A0A2W5BF93"/>